<reference evidence="3 4" key="1">
    <citation type="journal article" date="2014" name="Mol. Biol. Evol.">
        <title>Massive expansion of Ubiquitination-related gene families within the Chlamydiae.</title>
        <authorList>
            <person name="Domman D."/>
            <person name="Collingro A."/>
            <person name="Lagkouvardos I."/>
            <person name="Gehre L."/>
            <person name="Weinmaier T."/>
            <person name="Rattei T."/>
            <person name="Subtil A."/>
            <person name="Horn M."/>
        </authorList>
    </citation>
    <scope>NUCLEOTIDE SEQUENCE [LARGE SCALE GENOMIC DNA]</scope>
    <source>
        <strain evidence="3 4">EI2</strain>
    </source>
</reference>
<evidence type="ECO:0000313" key="3">
    <source>
        <dbReference type="EMBL" id="KIC71233.1"/>
    </source>
</evidence>
<feature type="transmembrane region" description="Helical" evidence="2">
    <location>
        <begin position="127"/>
        <end position="145"/>
    </location>
</feature>
<comment type="caution">
    <text evidence="3">The sequence shown here is derived from an EMBL/GenBank/DDBJ whole genome shotgun (WGS) entry which is preliminary data.</text>
</comment>
<dbReference type="AlphaFoldDB" id="A0A0C1H8M7"/>
<dbReference type="EMBL" id="JSAN01000101">
    <property type="protein sequence ID" value="KIC71233.1"/>
    <property type="molecule type" value="Genomic_DNA"/>
</dbReference>
<protein>
    <submittedName>
        <fullName evidence="3">Uncharacterized protein</fullName>
    </submittedName>
</protein>
<gene>
    <name evidence="3" type="ORF">DB44_EC00090</name>
</gene>
<dbReference type="RefSeq" id="WP_011175839.1">
    <property type="nucleotide sequence ID" value="NZ_JSAN01000101.1"/>
</dbReference>
<proteinExistence type="predicted"/>
<keyword evidence="2" id="KW-1133">Transmembrane helix</keyword>
<keyword evidence="2" id="KW-0472">Membrane</keyword>
<dbReference type="Proteomes" id="UP000031465">
    <property type="component" value="Unassembled WGS sequence"/>
</dbReference>
<accession>A0A0C1H8M7</accession>
<feature type="compositionally biased region" description="Low complexity" evidence="1">
    <location>
        <begin position="14"/>
        <end position="39"/>
    </location>
</feature>
<keyword evidence="2" id="KW-0812">Transmembrane</keyword>
<feature type="region of interest" description="Disordered" evidence="1">
    <location>
        <begin position="1"/>
        <end position="50"/>
    </location>
</feature>
<evidence type="ECO:0000256" key="2">
    <source>
        <dbReference type="SAM" id="Phobius"/>
    </source>
</evidence>
<sequence>MYSVDGHQPTSSSLYPPLYRNYPYNPESQNQSYSYYSPQPSAPPIPSLTNTMHTATTQLFSKIRKVANSVLSTTTEQTQQTAFCPSPISPAPVFIDFSRHEYSLNRTEHHHHSAEKTAEEKENNKQVLAVVLGLVVGGISTYLFGKMMGENEAAEASHTELNQLEAQWNTNKNVYIYQYQGTDYVNAVDKIISKTHVILDHQKTNRLHKQVLIITFLAAGALGIAGGLVASNALMGAGLVAGIGASFFSLYKLGYHYSSKLEANMGREIEEDLNSLSKYQFVVDQAA</sequence>
<evidence type="ECO:0000313" key="4">
    <source>
        <dbReference type="Proteomes" id="UP000031465"/>
    </source>
</evidence>
<organism evidence="3 4">
    <name type="scientific">Candidatus Protochlamydia amoebophila</name>
    <dbReference type="NCBI Taxonomy" id="362787"/>
    <lineage>
        <taxon>Bacteria</taxon>
        <taxon>Pseudomonadati</taxon>
        <taxon>Chlamydiota</taxon>
        <taxon>Chlamydiia</taxon>
        <taxon>Parachlamydiales</taxon>
        <taxon>Parachlamydiaceae</taxon>
        <taxon>Candidatus Protochlamydia</taxon>
    </lineage>
</organism>
<feature type="transmembrane region" description="Helical" evidence="2">
    <location>
        <begin position="236"/>
        <end position="255"/>
    </location>
</feature>
<evidence type="ECO:0000256" key="1">
    <source>
        <dbReference type="SAM" id="MobiDB-lite"/>
    </source>
</evidence>
<feature type="transmembrane region" description="Helical" evidence="2">
    <location>
        <begin position="211"/>
        <end position="230"/>
    </location>
</feature>
<name>A0A0C1H8M7_9BACT</name>
<dbReference type="PATRIC" id="fig|362787.3.peg.1573"/>